<dbReference type="InterPro" id="IPR057734">
    <property type="entry name" value="UBE2O-like_SH3-C"/>
</dbReference>
<feature type="region of interest" description="Disordered" evidence="3">
    <location>
        <begin position="572"/>
        <end position="642"/>
    </location>
</feature>
<dbReference type="FunCoup" id="A0A6P8IJJ6">
    <property type="interactions" value="2830"/>
</dbReference>
<name>A0A6P8IJJ6_ACTTE</name>
<dbReference type="OrthoDB" id="47801at2759"/>
<evidence type="ECO:0000313" key="5">
    <source>
        <dbReference type="Proteomes" id="UP000515163"/>
    </source>
</evidence>
<dbReference type="Pfam" id="PF23043">
    <property type="entry name" value="SH3-B_UBE2O"/>
    <property type="match status" value="1"/>
</dbReference>
<feature type="region of interest" description="Disordered" evidence="3">
    <location>
        <begin position="290"/>
        <end position="401"/>
    </location>
</feature>
<dbReference type="Pfam" id="PF23044">
    <property type="entry name" value="SH3-C_UBE2O"/>
    <property type="match status" value="1"/>
</dbReference>
<dbReference type="Proteomes" id="UP000515163">
    <property type="component" value="Unplaced"/>
</dbReference>
<dbReference type="KEGG" id="aten:116301677"/>
<dbReference type="InterPro" id="IPR057735">
    <property type="entry name" value="UBE2O-like_tSH3-B"/>
</dbReference>
<evidence type="ECO:0000259" key="4">
    <source>
        <dbReference type="PROSITE" id="PS50127"/>
    </source>
</evidence>
<dbReference type="PANTHER" id="PTHR46116:SF15">
    <property type="entry name" value="(E3-INDEPENDENT) E2 UBIQUITIN-CONJUGATING ENZYME"/>
    <property type="match status" value="1"/>
</dbReference>
<dbReference type="SUPFAM" id="SSF54495">
    <property type="entry name" value="UBC-like"/>
    <property type="match status" value="1"/>
</dbReference>
<dbReference type="InterPro" id="IPR000608">
    <property type="entry name" value="UBC"/>
</dbReference>
<gene>
    <name evidence="6" type="primary">LOC116301677</name>
</gene>
<feature type="compositionally biased region" description="Basic residues" evidence="3">
    <location>
        <begin position="387"/>
        <end position="401"/>
    </location>
</feature>
<dbReference type="GO" id="GO:0061631">
    <property type="term" value="F:ubiquitin conjugating enzyme activity"/>
    <property type="evidence" value="ECO:0007669"/>
    <property type="project" value="TreeGrafter"/>
</dbReference>
<dbReference type="InterPro" id="IPR057733">
    <property type="entry name" value="UBE2O-like_SH3-B"/>
</dbReference>
<evidence type="ECO:0000256" key="1">
    <source>
        <dbReference type="ARBA" id="ARBA00022679"/>
    </source>
</evidence>
<accession>A0A6P8IJJ6</accession>
<dbReference type="InParanoid" id="A0A6P8IJJ6"/>
<evidence type="ECO:0000313" key="6">
    <source>
        <dbReference type="RefSeq" id="XP_031566628.1"/>
    </source>
</evidence>
<feature type="domain" description="UBC core" evidence="4">
    <location>
        <begin position="684"/>
        <end position="844"/>
    </location>
</feature>
<dbReference type="RefSeq" id="XP_031566628.1">
    <property type="nucleotide sequence ID" value="XM_031710768.1"/>
</dbReference>
<feature type="compositionally biased region" description="Basic and acidic residues" evidence="3">
    <location>
        <begin position="629"/>
        <end position="642"/>
    </location>
</feature>
<dbReference type="CDD" id="cd23837">
    <property type="entry name" value="UBCc_UBE2O"/>
    <property type="match status" value="1"/>
</dbReference>
<feature type="compositionally biased region" description="Basic and acidic residues" evidence="3">
    <location>
        <begin position="902"/>
        <end position="924"/>
    </location>
</feature>
<dbReference type="Pfam" id="PF00179">
    <property type="entry name" value="UQ_con"/>
    <property type="match status" value="1"/>
</dbReference>
<dbReference type="Pfam" id="PF23046">
    <property type="entry name" value="tSH3-B_UBE2O"/>
    <property type="match status" value="1"/>
</dbReference>
<protein>
    <submittedName>
        <fullName evidence="6">(E3-independent) E2 ubiquitin-conjugating enzyme UBE2O-like</fullName>
    </submittedName>
</protein>
<keyword evidence="1" id="KW-0808">Transferase</keyword>
<dbReference type="SMART" id="SM00212">
    <property type="entry name" value="UBCc"/>
    <property type="match status" value="1"/>
</dbReference>
<dbReference type="Gene3D" id="3.10.110.10">
    <property type="entry name" value="Ubiquitin Conjugating Enzyme"/>
    <property type="match status" value="1"/>
</dbReference>
<feature type="region of interest" description="Disordered" evidence="3">
    <location>
        <begin position="898"/>
        <end position="991"/>
    </location>
</feature>
<evidence type="ECO:0000256" key="2">
    <source>
        <dbReference type="ARBA" id="ARBA00022786"/>
    </source>
</evidence>
<keyword evidence="5" id="KW-1185">Reference proteome</keyword>
<evidence type="ECO:0000256" key="3">
    <source>
        <dbReference type="SAM" id="MobiDB-lite"/>
    </source>
</evidence>
<feature type="compositionally biased region" description="Low complexity" evidence="3">
    <location>
        <begin position="966"/>
        <end position="979"/>
    </location>
</feature>
<feature type="compositionally biased region" description="Acidic residues" evidence="3">
    <location>
        <begin position="579"/>
        <end position="602"/>
    </location>
</feature>
<keyword evidence="2" id="KW-0833">Ubl conjugation pathway</keyword>
<dbReference type="PANTHER" id="PTHR46116">
    <property type="entry name" value="(E3-INDEPENDENT) E2 UBIQUITIN-CONJUGATING ENZYME"/>
    <property type="match status" value="1"/>
</dbReference>
<dbReference type="GeneID" id="116301677"/>
<sequence length="1036" mass="115166">MADEGGIYAEDIVKNSYGTLGLVVQDAEETSDDSDNEDEALKKGELIVSWYPSGNEETTLISKVKLADRSLLPGDVVKHADPNKSKQKGYISDVEVVASVKVLAANQVVTNVNCRELEPLQELLPGVHVTLGPWLGFVKEANQRVTLKMKNGSRCCIEDEQTEMLYDMSDQRDEDSPFYSEAFYPGQVVAGPSKVFKEAKWLSGAKPIIHSQQQMRGTVEEVKVVSCELNWQICGACPGEEFGVLIQPDATVNEDQLSRLKVVNHYRHASIQIGDKAFYTVKAKDLEMTANSQEGKPSSLAPLPNGQRADAGQVGNSLSPLSDHVPEEEVSWHEENKKSHHQGVVSDSTDADDDGDGGEHTGHKSKGAHSQGPKHDSSTGAPSMRFPVKRRRKRAKRKRKPLPHMEVNVGDKVCVEITSTCTTVDVIWQDRSKNTRIPSTDLTPVFHLDEHEFFPGDYVNDKRVTADATVYGTVLTTNCASRTCDVKWFTREGTELSIERDVSVYDIAEHTDFVFNSGDIVVRMVPPDYCTSPLAAAPTPSTPCVGQVMNVDEHGNVFIRWVDETEAHVIPQELYKVDTEDDDQSVEYGDDSQNNSEDEWETASDVSSDEASPDHDDVIIDNSSPQVDGEGRGEENDTENKEAVDLNALNEILSNRNPAFMILGAVPEDHIFKSTIFDPGNRRKIMSVIQRELSLLHSSLPSGILVRSFEDRVDLYRVMITGPPGTPYEHGLFLFDVKLPQDYSSSPPVFHYISMCSGRLNPNLYEDGKVCVSLLGTWTGKGSEVWTPKSSVLQVLISIQGLILCSEPYYNEAGYEKQRGSHEGLENSRLYNEMVILKVIHSMATMIARPPSGFETEIRQHFVENIPKLLQKLNFWLEHNKILTAAEDSCNDVLDNEATATQEDRKEVKDEKKLEEQKPKEDQSTTKLPQEDQCPANIPHEEENGLVEESAEENRTGTVEKPEGESCQSSASSRTSQLQEAHKSSNDPLKLSDFPLFPLSKGFRKSLEGCLRQLKIATEAQNLRACTSIEKVLNNL</sequence>
<organism evidence="5 6">
    <name type="scientific">Actinia tenebrosa</name>
    <name type="common">Australian red waratah sea anemone</name>
    <dbReference type="NCBI Taxonomy" id="6105"/>
    <lineage>
        <taxon>Eukaryota</taxon>
        <taxon>Metazoa</taxon>
        <taxon>Cnidaria</taxon>
        <taxon>Anthozoa</taxon>
        <taxon>Hexacorallia</taxon>
        <taxon>Actiniaria</taxon>
        <taxon>Actiniidae</taxon>
        <taxon>Actinia</taxon>
    </lineage>
</organism>
<reference evidence="6" key="1">
    <citation type="submission" date="2025-08" db="UniProtKB">
        <authorList>
            <consortium name="RefSeq"/>
        </authorList>
    </citation>
    <scope>IDENTIFICATION</scope>
</reference>
<dbReference type="AlphaFoldDB" id="A0A6P8IJJ6"/>
<dbReference type="PROSITE" id="PS50127">
    <property type="entry name" value="UBC_2"/>
    <property type="match status" value="1"/>
</dbReference>
<proteinExistence type="predicted"/>
<dbReference type="InterPro" id="IPR016135">
    <property type="entry name" value="UBQ-conjugating_enzyme/RWD"/>
</dbReference>
<feature type="compositionally biased region" description="Basic and acidic residues" evidence="3">
    <location>
        <begin position="324"/>
        <end position="337"/>
    </location>
</feature>
<feature type="compositionally biased region" description="Basic and acidic residues" evidence="3">
    <location>
        <begin position="952"/>
        <end position="964"/>
    </location>
</feature>